<dbReference type="PANTHER" id="PTHR33116:SF79">
    <property type="entry name" value="REVERSE TRANSCRIPTASE DOMAIN, ZINC FINGER, CCHC-TYPE-RELATED"/>
    <property type="match status" value="1"/>
</dbReference>
<keyword evidence="2" id="KW-0548">Nucleotidyltransferase</keyword>
<keyword evidence="2" id="KW-0808">Transferase</keyword>
<organism evidence="2 3">
    <name type="scientific">Tanacetum coccineum</name>
    <dbReference type="NCBI Taxonomy" id="301880"/>
    <lineage>
        <taxon>Eukaryota</taxon>
        <taxon>Viridiplantae</taxon>
        <taxon>Streptophyta</taxon>
        <taxon>Embryophyta</taxon>
        <taxon>Tracheophyta</taxon>
        <taxon>Spermatophyta</taxon>
        <taxon>Magnoliopsida</taxon>
        <taxon>eudicotyledons</taxon>
        <taxon>Gunneridae</taxon>
        <taxon>Pentapetalae</taxon>
        <taxon>asterids</taxon>
        <taxon>campanulids</taxon>
        <taxon>Asterales</taxon>
        <taxon>Asteraceae</taxon>
        <taxon>Asteroideae</taxon>
        <taxon>Anthemideae</taxon>
        <taxon>Anthemidinae</taxon>
        <taxon>Tanacetum</taxon>
    </lineage>
</organism>
<feature type="domain" description="Reverse transcriptase zinc-binding" evidence="1">
    <location>
        <begin position="79"/>
        <end position="145"/>
    </location>
</feature>
<dbReference type="EMBL" id="BQNB010021195">
    <property type="protein sequence ID" value="GJU03881.1"/>
    <property type="molecule type" value="Genomic_DNA"/>
</dbReference>
<protein>
    <submittedName>
        <fullName evidence="2">RNA-directed DNA polymerase, eukaryota, reverse transcriptase zinc-binding domain protein</fullName>
    </submittedName>
</protein>
<keyword evidence="2" id="KW-0695">RNA-directed DNA polymerase</keyword>
<dbReference type="Pfam" id="PF13966">
    <property type="entry name" value="zf-RVT"/>
    <property type="match status" value="1"/>
</dbReference>
<proteinExistence type="predicted"/>
<dbReference type="InterPro" id="IPR026960">
    <property type="entry name" value="RVT-Znf"/>
</dbReference>
<comment type="caution">
    <text evidence="2">The sequence shown here is derived from an EMBL/GenBank/DDBJ whole genome shotgun (WGS) entry which is preliminary data.</text>
</comment>
<sequence length="164" mass="18636">MRKSNVYGVGVSEDEVSSMATNAGCSPGFFPFMYLGLPIGSNMNLSANWKYLLDRFQSRLSKWNANLLSIGGHLTLLKSSTHWDKVLPRKVNIFIWRLKLDRLPHRLNLSSRGIEIPELYCSSCSGNVESNLHIIFECDIAKNIWRLIQAWCDNSIPTFASMDH</sequence>
<dbReference type="PANTHER" id="PTHR33116">
    <property type="entry name" value="REVERSE TRANSCRIPTASE ZINC-BINDING DOMAIN-CONTAINING PROTEIN-RELATED-RELATED"/>
    <property type="match status" value="1"/>
</dbReference>
<evidence type="ECO:0000313" key="3">
    <source>
        <dbReference type="Proteomes" id="UP001151760"/>
    </source>
</evidence>
<accession>A0ABQ5IUG0</accession>
<evidence type="ECO:0000313" key="2">
    <source>
        <dbReference type="EMBL" id="GJU03881.1"/>
    </source>
</evidence>
<reference evidence="2" key="1">
    <citation type="journal article" date="2022" name="Int. J. Mol. Sci.">
        <title>Draft Genome of Tanacetum Coccineum: Genomic Comparison of Closely Related Tanacetum-Family Plants.</title>
        <authorList>
            <person name="Yamashiro T."/>
            <person name="Shiraishi A."/>
            <person name="Nakayama K."/>
            <person name="Satake H."/>
        </authorList>
    </citation>
    <scope>NUCLEOTIDE SEQUENCE</scope>
</reference>
<gene>
    <name evidence="2" type="ORF">Tco_1114219</name>
</gene>
<evidence type="ECO:0000259" key="1">
    <source>
        <dbReference type="Pfam" id="PF13966"/>
    </source>
</evidence>
<name>A0ABQ5IUG0_9ASTR</name>
<reference evidence="2" key="2">
    <citation type="submission" date="2022-01" db="EMBL/GenBank/DDBJ databases">
        <authorList>
            <person name="Yamashiro T."/>
            <person name="Shiraishi A."/>
            <person name="Satake H."/>
            <person name="Nakayama K."/>
        </authorList>
    </citation>
    <scope>NUCLEOTIDE SEQUENCE</scope>
</reference>
<dbReference type="Proteomes" id="UP001151760">
    <property type="component" value="Unassembled WGS sequence"/>
</dbReference>
<dbReference type="GO" id="GO:0003964">
    <property type="term" value="F:RNA-directed DNA polymerase activity"/>
    <property type="evidence" value="ECO:0007669"/>
    <property type="project" value="UniProtKB-KW"/>
</dbReference>
<keyword evidence="3" id="KW-1185">Reference proteome</keyword>